<accession>A0A5J4SWV5</accession>
<dbReference type="Gene3D" id="2.40.30.30">
    <property type="entry name" value="Riboflavin kinase-like"/>
    <property type="match status" value="1"/>
</dbReference>
<proteinExistence type="inferred from homology"/>
<sequence length="314" mass="35834">MKIIYQSPPIPSPATCAATIGFFDGVHKGHRFLIDQVKEVAAKKNIHSAIITFPIHPRKVIDAGYCPEMLTTCDEKIKLLVETEIDYCIMHPFTMEIAHLSARQFMADILRKQYNVQTLVIGYDHRFGHNRSENFDDYSRYGKELGIEVFLAQAYIRENTKNISSSLIRSFLYKGEVEKAAVYLGYNYFLTGIVVNGYQVGRHIGFPTANIHVENPDKLIPADGVYAVRVTINKKSHIGMLNIGQRPTLNNGTHRSIEVHILHFHSDIYHCPIRISFVQRIRSEKKFNSIEQLTAQLYKDAVVVESLLNRISNK</sequence>
<keyword evidence="14" id="KW-0067">ATP-binding</keyword>
<comment type="pathway">
    <text evidence="2">Cofactor biosynthesis; FMN biosynthesis; FMN from riboflavin (ATP route): step 1/1.</text>
</comment>
<organism evidence="17">
    <name type="scientific">termite gut metagenome</name>
    <dbReference type="NCBI Taxonomy" id="433724"/>
    <lineage>
        <taxon>unclassified sequences</taxon>
        <taxon>metagenomes</taxon>
        <taxon>organismal metagenomes</taxon>
    </lineage>
</organism>
<dbReference type="PIRSF" id="PIRSF004491">
    <property type="entry name" value="FAD_Synth"/>
    <property type="match status" value="1"/>
</dbReference>
<gene>
    <name evidence="17" type="ORF">EZS27_002084</name>
</gene>
<name>A0A5J4SWV5_9ZZZZ</name>
<evidence type="ECO:0000256" key="2">
    <source>
        <dbReference type="ARBA" id="ARBA00005201"/>
    </source>
</evidence>
<dbReference type="GO" id="GO:0008531">
    <property type="term" value="F:riboflavin kinase activity"/>
    <property type="evidence" value="ECO:0007669"/>
    <property type="project" value="UniProtKB-EC"/>
</dbReference>
<dbReference type="EMBL" id="SNRY01000027">
    <property type="protein sequence ID" value="KAA6350477.1"/>
    <property type="molecule type" value="Genomic_DNA"/>
</dbReference>
<evidence type="ECO:0000256" key="6">
    <source>
        <dbReference type="ARBA" id="ARBA00018483"/>
    </source>
</evidence>
<dbReference type="EC" id="2.7.7.2" evidence="5"/>
<dbReference type="GO" id="GO:0009231">
    <property type="term" value="P:riboflavin biosynthetic process"/>
    <property type="evidence" value="ECO:0007669"/>
    <property type="project" value="InterPro"/>
</dbReference>
<evidence type="ECO:0000256" key="14">
    <source>
        <dbReference type="ARBA" id="ARBA00022840"/>
    </source>
</evidence>
<evidence type="ECO:0000256" key="5">
    <source>
        <dbReference type="ARBA" id="ARBA00012393"/>
    </source>
</evidence>
<evidence type="ECO:0000256" key="13">
    <source>
        <dbReference type="ARBA" id="ARBA00022827"/>
    </source>
</evidence>
<evidence type="ECO:0000256" key="9">
    <source>
        <dbReference type="ARBA" id="ARBA00022679"/>
    </source>
</evidence>
<evidence type="ECO:0000256" key="3">
    <source>
        <dbReference type="ARBA" id="ARBA00010214"/>
    </source>
</evidence>
<dbReference type="InterPro" id="IPR015865">
    <property type="entry name" value="Riboflavin_kinase_bac/euk"/>
</dbReference>
<keyword evidence="12" id="KW-0418">Kinase</keyword>
<evidence type="ECO:0000256" key="12">
    <source>
        <dbReference type="ARBA" id="ARBA00022777"/>
    </source>
</evidence>
<dbReference type="InterPro" id="IPR023468">
    <property type="entry name" value="Riboflavin_kinase"/>
</dbReference>
<feature type="domain" description="Riboflavin kinase" evidence="16">
    <location>
        <begin position="183"/>
        <end position="309"/>
    </location>
</feature>
<dbReference type="EC" id="2.7.1.26" evidence="4"/>
<dbReference type="PANTHER" id="PTHR22749:SF6">
    <property type="entry name" value="RIBOFLAVIN KINASE"/>
    <property type="match status" value="1"/>
</dbReference>
<evidence type="ECO:0000256" key="1">
    <source>
        <dbReference type="ARBA" id="ARBA00004726"/>
    </source>
</evidence>
<keyword evidence="13" id="KW-0274">FAD</keyword>
<evidence type="ECO:0000256" key="7">
    <source>
        <dbReference type="ARBA" id="ARBA00022630"/>
    </source>
</evidence>
<dbReference type="GO" id="GO:0005524">
    <property type="term" value="F:ATP binding"/>
    <property type="evidence" value="ECO:0007669"/>
    <property type="project" value="UniProtKB-KW"/>
</dbReference>
<evidence type="ECO:0000256" key="11">
    <source>
        <dbReference type="ARBA" id="ARBA00022741"/>
    </source>
</evidence>
<dbReference type="UniPathway" id="UPA00277">
    <property type="reaction ID" value="UER00407"/>
</dbReference>
<keyword evidence="11" id="KW-0547">Nucleotide-binding</keyword>
<dbReference type="Pfam" id="PF01687">
    <property type="entry name" value="Flavokinase"/>
    <property type="match status" value="1"/>
</dbReference>
<dbReference type="InterPro" id="IPR015864">
    <property type="entry name" value="FAD_synthase"/>
</dbReference>
<dbReference type="Pfam" id="PF06574">
    <property type="entry name" value="FAD_syn"/>
    <property type="match status" value="1"/>
</dbReference>
<dbReference type="FunFam" id="3.40.50.620:FF:000021">
    <property type="entry name" value="Riboflavin biosynthesis protein"/>
    <property type="match status" value="1"/>
</dbReference>
<dbReference type="UniPathway" id="UPA00276">
    <property type="reaction ID" value="UER00406"/>
</dbReference>
<keyword evidence="10" id="KW-0548">Nucleotidyltransferase</keyword>
<dbReference type="Gene3D" id="3.40.50.620">
    <property type="entry name" value="HUPs"/>
    <property type="match status" value="1"/>
</dbReference>
<comment type="caution">
    <text evidence="17">The sequence shown here is derived from an EMBL/GenBank/DDBJ whole genome shotgun (WGS) entry which is preliminary data.</text>
</comment>
<dbReference type="GO" id="GO:0009398">
    <property type="term" value="P:FMN biosynthetic process"/>
    <property type="evidence" value="ECO:0007669"/>
    <property type="project" value="UniProtKB-UniPathway"/>
</dbReference>
<dbReference type="SUPFAM" id="SSF52374">
    <property type="entry name" value="Nucleotidylyl transferase"/>
    <property type="match status" value="1"/>
</dbReference>
<keyword evidence="8" id="KW-0288">FMN</keyword>
<evidence type="ECO:0000256" key="15">
    <source>
        <dbReference type="ARBA" id="ARBA00023268"/>
    </source>
</evidence>
<comment type="similarity">
    <text evidence="3">Belongs to the RibF family.</text>
</comment>
<evidence type="ECO:0000259" key="16">
    <source>
        <dbReference type="SMART" id="SM00904"/>
    </source>
</evidence>
<dbReference type="InterPro" id="IPR002606">
    <property type="entry name" value="Riboflavin_kinase_bac"/>
</dbReference>
<dbReference type="InterPro" id="IPR023465">
    <property type="entry name" value="Riboflavin_kinase_dom_sf"/>
</dbReference>
<dbReference type="GO" id="GO:0003919">
    <property type="term" value="F:FMN adenylyltransferase activity"/>
    <property type="evidence" value="ECO:0007669"/>
    <property type="project" value="UniProtKB-EC"/>
</dbReference>
<dbReference type="SUPFAM" id="SSF82114">
    <property type="entry name" value="Riboflavin kinase-like"/>
    <property type="match status" value="1"/>
</dbReference>
<keyword evidence="9" id="KW-0808">Transferase</keyword>
<evidence type="ECO:0000313" key="17">
    <source>
        <dbReference type="EMBL" id="KAA6350477.1"/>
    </source>
</evidence>
<dbReference type="CDD" id="cd02064">
    <property type="entry name" value="FAD_synthetase_N"/>
    <property type="match status" value="1"/>
</dbReference>
<dbReference type="NCBIfam" id="NF004162">
    <property type="entry name" value="PRK05627.1-5"/>
    <property type="match status" value="1"/>
</dbReference>
<evidence type="ECO:0000256" key="4">
    <source>
        <dbReference type="ARBA" id="ARBA00012105"/>
    </source>
</evidence>
<dbReference type="NCBIfam" id="TIGR00083">
    <property type="entry name" value="ribF"/>
    <property type="match status" value="1"/>
</dbReference>
<dbReference type="SMART" id="SM00904">
    <property type="entry name" value="Flavokinase"/>
    <property type="match status" value="1"/>
</dbReference>
<evidence type="ECO:0000256" key="8">
    <source>
        <dbReference type="ARBA" id="ARBA00022643"/>
    </source>
</evidence>
<reference evidence="17" key="1">
    <citation type="submission" date="2019-03" db="EMBL/GenBank/DDBJ databases">
        <title>Single cell metagenomics reveals metabolic interactions within the superorganism composed of flagellate Streblomastix strix and complex community of Bacteroidetes bacteria on its surface.</title>
        <authorList>
            <person name="Treitli S.C."/>
            <person name="Kolisko M."/>
            <person name="Husnik F."/>
            <person name="Keeling P."/>
            <person name="Hampl V."/>
        </authorList>
    </citation>
    <scope>NUCLEOTIDE SEQUENCE</scope>
    <source>
        <strain evidence="17">STM</strain>
    </source>
</reference>
<evidence type="ECO:0000256" key="10">
    <source>
        <dbReference type="ARBA" id="ARBA00022695"/>
    </source>
</evidence>
<dbReference type="AlphaFoldDB" id="A0A5J4SWV5"/>
<keyword evidence="15" id="KW-0511">Multifunctional enzyme</keyword>
<dbReference type="PANTHER" id="PTHR22749">
    <property type="entry name" value="RIBOFLAVIN KINASE/FMN ADENYLYLTRANSFERASE"/>
    <property type="match status" value="1"/>
</dbReference>
<protein>
    <recommendedName>
        <fullName evidence="6">Bifunctional riboflavin kinase/FMN adenylyltransferase</fullName>
        <ecNumber evidence="4">2.7.1.26</ecNumber>
        <ecNumber evidence="5">2.7.7.2</ecNumber>
    </recommendedName>
</protein>
<dbReference type="GO" id="GO:0006747">
    <property type="term" value="P:FAD biosynthetic process"/>
    <property type="evidence" value="ECO:0007669"/>
    <property type="project" value="UniProtKB-UniPathway"/>
</dbReference>
<comment type="pathway">
    <text evidence="1">Cofactor biosynthesis; FAD biosynthesis; FAD from FMN: step 1/1.</text>
</comment>
<keyword evidence="7" id="KW-0285">Flavoprotein</keyword>
<dbReference type="InterPro" id="IPR014729">
    <property type="entry name" value="Rossmann-like_a/b/a_fold"/>
</dbReference>